<sequence>MLSSHGETKIPKPAPTKLVPSIAATGQNYPNPQIEIREKFFCYSSEHGYLVESIARCLKSLKLGCDIGFVRVLKSYISFFLLVYGDVKIELTLSWLKQFPFSRWIEPGLGAYHEKPVPSTFAVIFSSSP</sequence>
<evidence type="ECO:0000313" key="2">
    <source>
        <dbReference type="Proteomes" id="UP000003835"/>
    </source>
</evidence>
<dbReference type="EMBL" id="DS989869">
    <property type="protein sequence ID" value="EDX71789.1"/>
    <property type="molecule type" value="Genomic_DNA"/>
</dbReference>
<dbReference type="AlphaFoldDB" id="B4W1W3"/>
<accession>B4W1W3</accession>
<reference evidence="1 2" key="1">
    <citation type="submission" date="2008-07" db="EMBL/GenBank/DDBJ databases">
        <authorList>
            <person name="Tandeau de Marsac N."/>
            <person name="Ferriera S."/>
            <person name="Johnson J."/>
            <person name="Kravitz S."/>
            <person name="Beeson K."/>
            <person name="Sutton G."/>
            <person name="Rogers Y.-H."/>
            <person name="Friedman R."/>
            <person name="Frazier M."/>
            <person name="Venter J.C."/>
        </authorList>
    </citation>
    <scope>NUCLEOTIDE SEQUENCE [LARGE SCALE GENOMIC DNA]</scope>
    <source>
        <strain evidence="1 2">PCC 7420</strain>
    </source>
</reference>
<dbReference type="STRING" id="118168.MC7420_6875"/>
<protein>
    <submittedName>
        <fullName evidence="1">Uncharacterized protein</fullName>
    </submittedName>
</protein>
<dbReference type="Proteomes" id="UP000003835">
    <property type="component" value="Unassembled WGS sequence"/>
</dbReference>
<proteinExistence type="predicted"/>
<evidence type="ECO:0000313" key="1">
    <source>
        <dbReference type="EMBL" id="EDX71789.1"/>
    </source>
</evidence>
<organism evidence="1 2">
    <name type="scientific">Coleofasciculus chthonoplastes PCC 7420</name>
    <dbReference type="NCBI Taxonomy" id="118168"/>
    <lineage>
        <taxon>Bacteria</taxon>
        <taxon>Bacillati</taxon>
        <taxon>Cyanobacteriota</taxon>
        <taxon>Cyanophyceae</taxon>
        <taxon>Coleofasciculales</taxon>
        <taxon>Coleofasciculaceae</taxon>
        <taxon>Coleofasciculus</taxon>
    </lineage>
</organism>
<dbReference type="HOGENOM" id="CLU_1945077_0_0_3"/>
<keyword evidence="2" id="KW-1185">Reference proteome</keyword>
<name>B4W1W3_9CYAN</name>
<gene>
    <name evidence="1" type="ORF">MC7420_6875</name>
</gene>